<sequence length="284" mass="32557">MGIELKDLMQWDRTNLNIDVIRQGAVLSQTRKLDMCMPFTEKEIRDALFSTPNVKSPGPNGFSSGFFKSTWHMTWLLICEAIQEFFKTGEMPAFISATKLMVLPKADPTTLHHIMAALQVFHDCFGLTANLYKSQIVMGGCSPELRAHCLCITGFSTSKFPIRYLGVPITASRLSKIECQGLIDKITTRIRGWTSRNLSFAGKTVLINTAEENDQHLFFECEYAWTVWNDLQRWWPISISSNIQQNYIKGLQKYRGAKAKKSITYLVFTATIYHIWKMRNETIF</sequence>
<accession>A0A9Q1GMC2</accession>
<evidence type="ECO:0008006" key="3">
    <source>
        <dbReference type="Google" id="ProtNLM"/>
    </source>
</evidence>
<protein>
    <recommendedName>
        <fullName evidence="3">Reverse transcriptase</fullName>
    </recommendedName>
</protein>
<dbReference type="Proteomes" id="UP001153076">
    <property type="component" value="Unassembled WGS sequence"/>
</dbReference>
<evidence type="ECO:0000313" key="1">
    <source>
        <dbReference type="EMBL" id="KAJ8423907.1"/>
    </source>
</evidence>
<name>A0A9Q1GMC2_9CARY</name>
<dbReference type="PANTHER" id="PTHR33116">
    <property type="entry name" value="REVERSE TRANSCRIPTASE ZINC-BINDING DOMAIN-CONTAINING PROTEIN-RELATED-RELATED"/>
    <property type="match status" value="1"/>
</dbReference>
<dbReference type="EMBL" id="JAKOGI010001830">
    <property type="protein sequence ID" value="KAJ8423907.1"/>
    <property type="molecule type" value="Genomic_DNA"/>
</dbReference>
<evidence type="ECO:0000313" key="2">
    <source>
        <dbReference type="Proteomes" id="UP001153076"/>
    </source>
</evidence>
<gene>
    <name evidence="1" type="ORF">Cgig2_003670</name>
</gene>
<dbReference type="OrthoDB" id="1938625at2759"/>
<dbReference type="AlphaFoldDB" id="A0A9Q1GMC2"/>
<proteinExistence type="predicted"/>
<dbReference type="PANTHER" id="PTHR33116:SF84">
    <property type="entry name" value="RNA-DIRECTED DNA POLYMERASE"/>
    <property type="match status" value="1"/>
</dbReference>
<keyword evidence="2" id="KW-1185">Reference proteome</keyword>
<reference evidence="1" key="1">
    <citation type="submission" date="2022-04" db="EMBL/GenBank/DDBJ databases">
        <title>Carnegiea gigantea Genome sequencing and assembly v2.</title>
        <authorList>
            <person name="Copetti D."/>
            <person name="Sanderson M.J."/>
            <person name="Burquez A."/>
            <person name="Wojciechowski M.F."/>
        </authorList>
    </citation>
    <scope>NUCLEOTIDE SEQUENCE</scope>
    <source>
        <strain evidence="1">SGP5-SGP5p</strain>
        <tissue evidence="1">Aerial part</tissue>
    </source>
</reference>
<organism evidence="1 2">
    <name type="scientific">Carnegiea gigantea</name>
    <dbReference type="NCBI Taxonomy" id="171969"/>
    <lineage>
        <taxon>Eukaryota</taxon>
        <taxon>Viridiplantae</taxon>
        <taxon>Streptophyta</taxon>
        <taxon>Embryophyta</taxon>
        <taxon>Tracheophyta</taxon>
        <taxon>Spermatophyta</taxon>
        <taxon>Magnoliopsida</taxon>
        <taxon>eudicotyledons</taxon>
        <taxon>Gunneridae</taxon>
        <taxon>Pentapetalae</taxon>
        <taxon>Caryophyllales</taxon>
        <taxon>Cactineae</taxon>
        <taxon>Cactaceae</taxon>
        <taxon>Cactoideae</taxon>
        <taxon>Echinocereeae</taxon>
        <taxon>Carnegiea</taxon>
    </lineage>
</organism>
<comment type="caution">
    <text evidence="1">The sequence shown here is derived from an EMBL/GenBank/DDBJ whole genome shotgun (WGS) entry which is preliminary data.</text>
</comment>